<feature type="domain" description="Macro" evidence="6">
    <location>
        <begin position="201"/>
        <end position="388"/>
    </location>
</feature>
<evidence type="ECO:0000256" key="5">
    <source>
        <dbReference type="ARBA" id="ARBA00023125"/>
    </source>
</evidence>
<keyword evidence="1" id="KW-1277">Toxin-antitoxin system</keyword>
<dbReference type="Gene3D" id="3.40.220.10">
    <property type="entry name" value="Leucine Aminopeptidase, subunit E, domain 1"/>
    <property type="match status" value="1"/>
</dbReference>
<name>A9A5P9_NITMS</name>
<evidence type="ECO:0000256" key="1">
    <source>
        <dbReference type="ARBA" id="ARBA00022649"/>
    </source>
</evidence>
<dbReference type="GO" id="GO:0047407">
    <property type="term" value="F:ADP-ribosyl-[dinitrogen reductase] hydrolase activity"/>
    <property type="evidence" value="ECO:0000318"/>
    <property type="project" value="GO_Central"/>
</dbReference>
<dbReference type="KEGG" id="nmr:Nmar_1158"/>
<evidence type="ECO:0000313" key="9">
    <source>
        <dbReference type="Proteomes" id="UP000000792"/>
    </source>
</evidence>
<keyword evidence="9" id="KW-1185">Reference proteome</keyword>
<dbReference type="EMBL" id="CP000866">
    <property type="protein sequence ID" value="ABX13054.1"/>
    <property type="molecule type" value="Genomic_DNA"/>
</dbReference>
<evidence type="ECO:0000256" key="4">
    <source>
        <dbReference type="ARBA" id="ARBA00022695"/>
    </source>
</evidence>
<dbReference type="InterPro" id="IPR050892">
    <property type="entry name" value="ADP-ribose_metab_enzymes"/>
</dbReference>
<dbReference type="CDD" id="cd02901">
    <property type="entry name" value="Macro_Poa1p-like"/>
    <property type="match status" value="1"/>
</dbReference>
<keyword evidence="5" id="KW-0238">DNA-binding</keyword>
<organism evidence="8 9">
    <name type="scientific">Nitrosopumilus maritimus (strain SCM1)</name>
    <dbReference type="NCBI Taxonomy" id="436308"/>
    <lineage>
        <taxon>Archaea</taxon>
        <taxon>Nitrososphaerota</taxon>
        <taxon>Nitrososphaeria</taxon>
        <taxon>Nitrosopumilales</taxon>
        <taxon>Nitrosopumilaceae</taxon>
        <taxon>Nitrosopumilus</taxon>
    </lineage>
</organism>
<dbReference type="PROSITE" id="PS51154">
    <property type="entry name" value="MACRO"/>
    <property type="match status" value="1"/>
</dbReference>
<dbReference type="GO" id="GO:0042278">
    <property type="term" value="P:purine nucleoside metabolic process"/>
    <property type="evidence" value="ECO:0000318"/>
    <property type="project" value="GO_Central"/>
</dbReference>
<reference evidence="8 9" key="1">
    <citation type="journal article" date="2010" name="Proc. Natl. Acad. Sci. U.S.A.">
        <title>Nitrosopumilus maritimus genome reveals unique mechanisms for nitrification and autotrophy in globally distributed marine crenarchaea.</title>
        <authorList>
            <person name="Walker C.B."/>
            <person name="de la Torre J.R."/>
            <person name="Klotz M.G."/>
            <person name="Urakawa H."/>
            <person name="Pinel N."/>
            <person name="Arp D.J."/>
            <person name="Brochier-Armanet C."/>
            <person name="Chain P.S."/>
            <person name="Chan P.P."/>
            <person name="Gollabgir A."/>
            <person name="Hemp J."/>
            <person name="Hugler M."/>
            <person name="Karr E.A."/>
            <person name="Konneke M."/>
            <person name="Shin M."/>
            <person name="Lawton T.J."/>
            <person name="Lowe T."/>
            <person name="Martens-Habbena W."/>
            <person name="Sayavedra-Soto L.A."/>
            <person name="Lang D."/>
            <person name="Sievert S.M."/>
            <person name="Rosenzweig A.C."/>
            <person name="Manning G."/>
            <person name="Stahl D.A."/>
        </authorList>
    </citation>
    <scope>NUCLEOTIDE SEQUENCE [LARGE SCALE GENOMIC DNA]</scope>
    <source>
        <strain evidence="8 9">SCM1</strain>
    </source>
</reference>
<dbReference type="SUPFAM" id="SSF52949">
    <property type="entry name" value="Macro domain-like"/>
    <property type="match status" value="1"/>
</dbReference>
<dbReference type="InterPro" id="IPR002589">
    <property type="entry name" value="Macro_dom"/>
</dbReference>
<dbReference type="EnsemblBacteria" id="ABX13054">
    <property type="protein sequence ID" value="ABX13054"/>
    <property type="gene ID" value="Nmar_1158"/>
</dbReference>
<keyword evidence="3" id="KW-0808">Transferase</keyword>
<evidence type="ECO:0000256" key="2">
    <source>
        <dbReference type="ARBA" id="ARBA00022676"/>
    </source>
</evidence>
<dbReference type="PANTHER" id="PTHR12521:SF0">
    <property type="entry name" value="ADP-RIBOSE GLYCOHYDROLASE OARD1"/>
    <property type="match status" value="1"/>
</dbReference>
<dbReference type="InParanoid" id="A9A5P9"/>
<dbReference type="GeneID" id="5773209"/>
<dbReference type="Proteomes" id="UP000000792">
    <property type="component" value="Chromosome"/>
</dbReference>
<protein>
    <submittedName>
        <fullName evidence="8">Uncharacterized protein</fullName>
    </submittedName>
</protein>
<dbReference type="Pfam" id="PF14487">
    <property type="entry name" value="DarT"/>
    <property type="match status" value="1"/>
</dbReference>
<accession>A9A5P9</accession>
<feature type="domain" description="DarT" evidence="7">
    <location>
        <begin position="13"/>
        <end position="202"/>
    </location>
</feature>
<dbReference type="OrthoDB" id="15450at2157"/>
<dbReference type="GO" id="GO:0016757">
    <property type="term" value="F:glycosyltransferase activity"/>
    <property type="evidence" value="ECO:0007669"/>
    <property type="project" value="UniProtKB-KW"/>
</dbReference>
<evidence type="ECO:0000259" key="6">
    <source>
        <dbReference type="PROSITE" id="PS51154"/>
    </source>
</evidence>
<evidence type="ECO:0000259" key="7">
    <source>
        <dbReference type="PROSITE" id="PS52018"/>
    </source>
</evidence>
<dbReference type="GO" id="GO:0016779">
    <property type="term" value="F:nucleotidyltransferase activity"/>
    <property type="evidence" value="ECO:0007669"/>
    <property type="project" value="UniProtKB-KW"/>
</dbReference>
<dbReference type="GO" id="GO:0003677">
    <property type="term" value="F:DNA binding"/>
    <property type="evidence" value="ECO:0007669"/>
    <property type="project" value="UniProtKB-KW"/>
</dbReference>
<keyword evidence="2" id="KW-0328">Glycosyltransferase</keyword>
<dbReference type="PANTHER" id="PTHR12521">
    <property type="entry name" value="PROTEIN C6ORF130"/>
    <property type="match status" value="1"/>
</dbReference>
<evidence type="ECO:0000256" key="3">
    <source>
        <dbReference type="ARBA" id="ARBA00022679"/>
    </source>
</evidence>
<sequence length="392" mass="45063">MDEFKIYTPDLSQYLFYITHIDNIPSMLQNGILSHDQIVKQKLEYTSIYDSDIVSSRREKTANGKSLWYFANLYFQPRNPMLYRVTMEKSPDCIAVVAVDKKILTTPNTIITDGNAANGPTHFYPNTEFKTIERQINRITSLQWWTDSNATKRQIMAECLVPERIPPEFIRAIYVSNHTLADEIRNSMSSSISIIPEPSMFFQPVRQIPLTSNLSLVEGDLFFSKMQTLTVSVNCIGVMGKGLASRAKYQFPDVYVHYQDQCKRKTLRMGKPVLYQREAPYHEQIADDPSSLGNKKDTWFLLFATKQHWRDNSDIEGIEQGLKWLLDNYEQKGIESLAIPALGCGLGRLSWEDVGPILCKYLSQMNIPVWIYLPAEKQLSNNLLTKEFLLDS</sequence>
<dbReference type="RefSeq" id="WP_012215541.1">
    <property type="nucleotide sequence ID" value="NC_010085.1"/>
</dbReference>
<dbReference type="HOGENOM" id="CLU_701847_0_0_2"/>
<gene>
    <name evidence="8" type="ordered locus">Nmar_1158</name>
</gene>
<dbReference type="InterPro" id="IPR043472">
    <property type="entry name" value="Macro_dom-like"/>
</dbReference>
<keyword evidence="4" id="KW-0548">Nucleotidyltransferase</keyword>
<dbReference type="Pfam" id="PF01661">
    <property type="entry name" value="Macro"/>
    <property type="match status" value="1"/>
</dbReference>
<dbReference type="GO" id="GO:0006974">
    <property type="term" value="P:DNA damage response"/>
    <property type="evidence" value="ECO:0000318"/>
    <property type="project" value="GO_Central"/>
</dbReference>
<dbReference type="AlphaFoldDB" id="A9A5P9"/>
<evidence type="ECO:0000313" key="8">
    <source>
        <dbReference type="EMBL" id="ABX13054.1"/>
    </source>
</evidence>
<dbReference type="PROSITE" id="PS52018">
    <property type="entry name" value="DART"/>
    <property type="match status" value="1"/>
</dbReference>
<dbReference type="InterPro" id="IPR029494">
    <property type="entry name" value="DarT"/>
</dbReference>
<proteinExistence type="predicted"/>